<sequence length="181" mass="19185">MGRSNDARMKKIPLIVVGLALTLSGCAMQEGDFPSLAKRPYEDAATNSNPVSPPASPAVAALPGALQLAVDKAVRQSSLAHAKFLRNLSGVKRLVNNARGSAISSEAWVAAQMDLSALEIGRGPSISALADIDGMYISRLEAEYIDKDSGGAAIIAEKRELIQQQVKSQQDEIDAMKAQLR</sequence>
<organism evidence="1">
    <name type="scientific">hydrothermal vent metagenome</name>
    <dbReference type="NCBI Taxonomy" id="652676"/>
    <lineage>
        <taxon>unclassified sequences</taxon>
        <taxon>metagenomes</taxon>
        <taxon>ecological metagenomes</taxon>
    </lineage>
</organism>
<protein>
    <submittedName>
        <fullName evidence="1">Uncharacterized protein</fullName>
    </submittedName>
</protein>
<accession>A0A3B0R743</accession>
<gene>
    <name evidence="1" type="ORF">MNBD_ALPHA04-948</name>
</gene>
<reference evidence="1" key="1">
    <citation type="submission" date="2018-06" db="EMBL/GenBank/DDBJ databases">
        <authorList>
            <person name="Zhirakovskaya E."/>
        </authorList>
    </citation>
    <scope>NUCLEOTIDE SEQUENCE</scope>
</reference>
<dbReference type="PROSITE" id="PS51257">
    <property type="entry name" value="PROKAR_LIPOPROTEIN"/>
    <property type="match status" value="1"/>
</dbReference>
<name>A0A3B0R743_9ZZZZ</name>
<proteinExistence type="predicted"/>
<evidence type="ECO:0000313" key="1">
    <source>
        <dbReference type="EMBL" id="VAV89184.1"/>
    </source>
</evidence>
<dbReference type="AlphaFoldDB" id="A0A3B0R743"/>
<dbReference type="EMBL" id="UOEF01000070">
    <property type="protein sequence ID" value="VAV89184.1"/>
    <property type="molecule type" value="Genomic_DNA"/>
</dbReference>